<dbReference type="EMBL" id="FQWD01000004">
    <property type="protein sequence ID" value="SHG70441.1"/>
    <property type="molecule type" value="Genomic_DNA"/>
</dbReference>
<evidence type="ECO:0000256" key="1">
    <source>
        <dbReference type="ARBA" id="ARBA00023015"/>
    </source>
</evidence>
<dbReference type="InterPro" id="IPR019888">
    <property type="entry name" value="Tscrpt_reg_AsnC-like"/>
</dbReference>
<dbReference type="OrthoDB" id="166264at2"/>
<dbReference type="Proteomes" id="UP000184520">
    <property type="component" value="Unassembled WGS sequence"/>
</dbReference>
<dbReference type="Pfam" id="PF13412">
    <property type="entry name" value="HTH_24"/>
    <property type="match status" value="1"/>
</dbReference>
<name>A0A1M5LZJ6_9ALTE</name>
<dbReference type="RefSeq" id="WP_073323557.1">
    <property type="nucleotide sequence ID" value="NZ_FQWD01000004.1"/>
</dbReference>
<keyword evidence="3" id="KW-0804">Transcription</keyword>
<reference evidence="6" key="1">
    <citation type="submission" date="2016-11" db="EMBL/GenBank/DDBJ databases">
        <authorList>
            <person name="Varghese N."/>
            <person name="Submissions S."/>
        </authorList>
    </citation>
    <scope>NUCLEOTIDE SEQUENCE [LARGE SCALE GENOMIC DNA]</scope>
    <source>
        <strain evidence="6">CGMCC 1.8995</strain>
    </source>
</reference>
<evidence type="ECO:0000256" key="3">
    <source>
        <dbReference type="ARBA" id="ARBA00023163"/>
    </source>
</evidence>
<proteinExistence type="predicted"/>
<dbReference type="InterPro" id="IPR019887">
    <property type="entry name" value="Tscrpt_reg_AsnC/Lrp_C"/>
</dbReference>
<evidence type="ECO:0000259" key="4">
    <source>
        <dbReference type="PROSITE" id="PS50956"/>
    </source>
</evidence>
<dbReference type="Gene3D" id="3.30.70.920">
    <property type="match status" value="1"/>
</dbReference>
<dbReference type="STRING" id="634436.SAMN05216361_2850"/>
<keyword evidence="1" id="KW-0805">Transcription regulation</keyword>
<dbReference type="InterPro" id="IPR011008">
    <property type="entry name" value="Dimeric_a/b-barrel"/>
</dbReference>
<dbReference type="GO" id="GO:0043200">
    <property type="term" value="P:response to amino acid"/>
    <property type="evidence" value="ECO:0007669"/>
    <property type="project" value="TreeGrafter"/>
</dbReference>
<gene>
    <name evidence="5" type="ORF">SAMN05216361_2850</name>
</gene>
<organism evidence="5 6">
    <name type="scientific">Marisediminitalea aggregata</name>
    <dbReference type="NCBI Taxonomy" id="634436"/>
    <lineage>
        <taxon>Bacteria</taxon>
        <taxon>Pseudomonadati</taxon>
        <taxon>Pseudomonadota</taxon>
        <taxon>Gammaproteobacteria</taxon>
        <taxon>Alteromonadales</taxon>
        <taxon>Alteromonadaceae</taxon>
        <taxon>Marisediminitalea</taxon>
    </lineage>
</organism>
<accession>A0A1M5LZJ6</accession>
<protein>
    <submittedName>
        <fullName evidence="5">DNA-binding transcriptional regulator, Lrp family</fullName>
    </submittedName>
</protein>
<evidence type="ECO:0000256" key="2">
    <source>
        <dbReference type="ARBA" id="ARBA00023125"/>
    </source>
</evidence>
<keyword evidence="6" id="KW-1185">Reference proteome</keyword>
<dbReference type="InterPro" id="IPR036390">
    <property type="entry name" value="WH_DNA-bd_sf"/>
</dbReference>
<sequence length="155" mass="17459">MRKLDHVDIAILACLYEDPCMTNKAIAEAVNMAPSSCLERIKRLQHEQVIRGARSLLNFAALGGHIQAMVAVRLSSHSRDTVDQFQQQLVAEKEVLSVFHMGGENDFLLHVCVPDALHLRDFIFNQITERDAVTHVETTLIYDHISSTSLPHFPE</sequence>
<dbReference type="SUPFAM" id="SSF46785">
    <property type="entry name" value="Winged helix' DNA-binding domain"/>
    <property type="match status" value="1"/>
</dbReference>
<dbReference type="Gene3D" id="1.10.10.10">
    <property type="entry name" value="Winged helix-like DNA-binding domain superfamily/Winged helix DNA-binding domain"/>
    <property type="match status" value="1"/>
</dbReference>
<feature type="domain" description="HTH asnC-type" evidence="4">
    <location>
        <begin position="4"/>
        <end position="66"/>
    </location>
</feature>
<evidence type="ECO:0000313" key="6">
    <source>
        <dbReference type="Proteomes" id="UP000184520"/>
    </source>
</evidence>
<dbReference type="InterPro" id="IPR000485">
    <property type="entry name" value="AsnC-type_HTH_dom"/>
</dbReference>
<dbReference type="PROSITE" id="PS50956">
    <property type="entry name" value="HTH_ASNC_2"/>
    <property type="match status" value="1"/>
</dbReference>
<dbReference type="GO" id="GO:0005829">
    <property type="term" value="C:cytosol"/>
    <property type="evidence" value="ECO:0007669"/>
    <property type="project" value="TreeGrafter"/>
</dbReference>
<dbReference type="PANTHER" id="PTHR30154:SF54">
    <property type="entry name" value="POSSIBLE TRANSCRIPTIONAL REGULATORY PROTEIN (PROBABLY LRP_ASNC-FAMILY)"/>
    <property type="match status" value="1"/>
</dbReference>
<dbReference type="InterPro" id="IPR036388">
    <property type="entry name" value="WH-like_DNA-bd_sf"/>
</dbReference>
<dbReference type="SUPFAM" id="SSF54909">
    <property type="entry name" value="Dimeric alpha+beta barrel"/>
    <property type="match status" value="1"/>
</dbReference>
<dbReference type="SMART" id="SM00344">
    <property type="entry name" value="HTH_ASNC"/>
    <property type="match status" value="1"/>
</dbReference>
<dbReference type="AlphaFoldDB" id="A0A1M5LZJ6"/>
<evidence type="ECO:0000313" key="5">
    <source>
        <dbReference type="EMBL" id="SHG70441.1"/>
    </source>
</evidence>
<dbReference type="GO" id="GO:0043565">
    <property type="term" value="F:sequence-specific DNA binding"/>
    <property type="evidence" value="ECO:0007669"/>
    <property type="project" value="InterPro"/>
</dbReference>
<dbReference type="PRINTS" id="PR00033">
    <property type="entry name" value="HTHASNC"/>
</dbReference>
<dbReference type="Pfam" id="PF01037">
    <property type="entry name" value="AsnC_trans_reg"/>
    <property type="match status" value="1"/>
</dbReference>
<keyword evidence="2 5" id="KW-0238">DNA-binding</keyword>
<dbReference type="PANTHER" id="PTHR30154">
    <property type="entry name" value="LEUCINE-RESPONSIVE REGULATORY PROTEIN"/>
    <property type="match status" value="1"/>
</dbReference>